<sequence length="268" mass="29386">MIGVDAERYGDHVFSHGSAGEADRLLGLAKALDEGTFRRLATLRPRAEWRCLDIGAGLGTVSEWLAGRCPRGRTVAMDIDLRLLSGNGYDVVDRDVTLDEFPPGSFDLIHARWVFSHLPTRDTDLARVARWLAPGGWLVVEDFDQFPIESSRHPLYRKVSLAMCAAVARRFGTEGHWASGFPAPLRTLGLTDIGTETFVPSAGPTPMGRFWRLSAEQLAPDLRDHFGVTATELAEFVDLVESPTFDEPCLATVAAWGSLTTGPHDNGR</sequence>
<reference evidence="1 2" key="1">
    <citation type="submission" date="2019-03" db="EMBL/GenBank/DDBJ databases">
        <title>Genomic Encyclopedia of Archaeal and Bacterial Type Strains, Phase II (KMG-II): from individual species to whole genera.</title>
        <authorList>
            <person name="Goeker M."/>
        </authorList>
    </citation>
    <scope>NUCLEOTIDE SEQUENCE [LARGE SCALE GENOMIC DNA]</scope>
    <source>
        <strain evidence="1 2">DSM 45499</strain>
    </source>
</reference>
<dbReference type="Gene3D" id="3.40.50.150">
    <property type="entry name" value="Vaccinia Virus protein VP39"/>
    <property type="match status" value="1"/>
</dbReference>
<dbReference type="Pfam" id="PF13489">
    <property type="entry name" value="Methyltransf_23"/>
    <property type="match status" value="1"/>
</dbReference>
<accession>A0A4R7VHD8</accession>
<keyword evidence="1" id="KW-0489">Methyltransferase</keyword>
<evidence type="ECO:0000313" key="1">
    <source>
        <dbReference type="EMBL" id="TDV48742.1"/>
    </source>
</evidence>
<dbReference type="EMBL" id="SOCP01000008">
    <property type="protein sequence ID" value="TDV48742.1"/>
    <property type="molecule type" value="Genomic_DNA"/>
</dbReference>
<dbReference type="CDD" id="cd02440">
    <property type="entry name" value="AdoMet_MTases"/>
    <property type="match status" value="1"/>
</dbReference>
<keyword evidence="2" id="KW-1185">Reference proteome</keyword>
<dbReference type="GO" id="GO:0008168">
    <property type="term" value="F:methyltransferase activity"/>
    <property type="evidence" value="ECO:0007669"/>
    <property type="project" value="UniProtKB-KW"/>
</dbReference>
<proteinExistence type="predicted"/>
<dbReference type="GO" id="GO:0032259">
    <property type="term" value="P:methylation"/>
    <property type="evidence" value="ECO:0007669"/>
    <property type="project" value="UniProtKB-KW"/>
</dbReference>
<dbReference type="AlphaFoldDB" id="A0A4R7VHD8"/>
<dbReference type="InterPro" id="IPR029063">
    <property type="entry name" value="SAM-dependent_MTases_sf"/>
</dbReference>
<organism evidence="1 2">
    <name type="scientific">Actinophytocola oryzae</name>
    <dbReference type="NCBI Taxonomy" id="502181"/>
    <lineage>
        <taxon>Bacteria</taxon>
        <taxon>Bacillati</taxon>
        <taxon>Actinomycetota</taxon>
        <taxon>Actinomycetes</taxon>
        <taxon>Pseudonocardiales</taxon>
        <taxon>Pseudonocardiaceae</taxon>
    </lineage>
</organism>
<evidence type="ECO:0000313" key="2">
    <source>
        <dbReference type="Proteomes" id="UP000294927"/>
    </source>
</evidence>
<gene>
    <name evidence="1" type="ORF">CLV71_108102</name>
</gene>
<name>A0A4R7VHD8_9PSEU</name>
<dbReference type="PANTHER" id="PTHR43591:SF24">
    <property type="entry name" value="2-METHOXY-6-POLYPRENYL-1,4-BENZOQUINOL METHYLASE, MITOCHONDRIAL"/>
    <property type="match status" value="1"/>
</dbReference>
<dbReference type="PANTHER" id="PTHR43591">
    <property type="entry name" value="METHYLTRANSFERASE"/>
    <property type="match status" value="1"/>
</dbReference>
<dbReference type="RefSeq" id="WP_133904790.1">
    <property type="nucleotide sequence ID" value="NZ_SOCP01000008.1"/>
</dbReference>
<dbReference type="OrthoDB" id="3469983at2"/>
<dbReference type="Proteomes" id="UP000294927">
    <property type="component" value="Unassembled WGS sequence"/>
</dbReference>
<protein>
    <submittedName>
        <fullName evidence="1">Methyltransferase family protein</fullName>
    </submittedName>
</protein>
<dbReference type="SUPFAM" id="SSF53335">
    <property type="entry name" value="S-adenosyl-L-methionine-dependent methyltransferases"/>
    <property type="match status" value="1"/>
</dbReference>
<keyword evidence="1" id="KW-0808">Transferase</keyword>
<comment type="caution">
    <text evidence="1">The sequence shown here is derived from an EMBL/GenBank/DDBJ whole genome shotgun (WGS) entry which is preliminary data.</text>
</comment>